<dbReference type="Pfam" id="PF00373">
    <property type="entry name" value="FERM_M"/>
    <property type="match status" value="1"/>
</dbReference>
<feature type="domain" description="FERM" evidence="17">
    <location>
        <begin position="19"/>
        <end position="249"/>
    </location>
</feature>
<dbReference type="Gene3D" id="3.10.20.90">
    <property type="entry name" value="Phosphatidylinositol 3-kinase Catalytic Subunit, Chain A, domain 1"/>
    <property type="match status" value="1"/>
</dbReference>
<dbReference type="SUPFAM" id="SSF54236">
    <property type="entry name" value="Ubiquitin-like"/>
    <property type="match status" value="1"/>
</dbReference>
<name>A0A8K0NW11_LADFU</name>
<evidence type="ECO:0000256" key="15">
    <source>
        <dbReference type="ARBA" id="ARBA00023137"/>
    </source>
</evidence>
<dbReference type="Pfam" id="PF18038">
    <property type="entry name" value="FERM_N_2"/>
    <property type="match status" value="1"/>
</dbReference>
<evidence type="ECO:0000256" key="8">
    <source>
        <dbReference type="ARBA" id="ARBA00022553"/>
    </source>
</evidence>
<dbReference type="PANTHER" id="PTHR46221:SF9">
    <property type="entry name" value="NON-SPECIFIC PROTEIN-TYROSINE KINASE"/>
    <property type="match status" value="1"/>
</dbReference>
<dbReference type="InterPro" id="IPR019748">
    <property type="entry name" value="FERM_central"/>
</dbReference>
<evidence type="ECO:0000256" key="11">
    <source>
        <dbReference type="ARBA" id="ARBA00022777"/>
    </source>
</evidence>
<keyword evidence="11" id="KW-0418">Kinase</keyword>
<keyword evidence="10" id="KW-0547">Nucleotide-binding</keyword>
<evidence type="ECO:0000313" key="18">
    <source>
        <dbReference type="EMBL" id="KAG8224031.1"/>
    </source>
</evidence>
<dbReference type="EMBL" id="KZ308182">
    <property type="protein sequence ID" value="KAG8224031.1"/>
    <property type="molecule type" value="Genomic_DNA"/>
</dbReference>
<dbReference type="SMART" id="SM00295">
    <property type="entry name" value="B41"/>
    <property type="match status" value="1"/>
</dbReference>
<keyword evidence="6" id="KW-1003">Cell membrane</keyword>
<keyword evidence="13" id="KW-0965">Cell junction</keyword>
<evidence type="ECO:0000256" key="14">
    <source>
        <dbReference type="ARBA" id="ARBA00023136"/>
    </source>
</evidence>
<keyword evidence="7" id="KW-0963">Cytoplasm</keyword>
<dbReference type="GO" id="GO:0004715">
    <property type="term" value="F:non-membrane spanning protein tyrosine kinase activity"/>
    <property type="evidence" value="ECO:0007669"/>
    <property type="project" value="UniProtKB-EC"/>
</dbReference>
<dbReference type="GO" id="GO:0030182">
    <property type="term" value="P:neuron differentiation"/>
    <property type="evidence" value="ECO:0007669"/>
    <property type="project" value="UniProtKB-ARBA"/>
</dbReference>
<evidence type="ECO:0000256" key="5">
    <source>
        <dbReference type="ARBA" id="ARBA00011903"/>
    </source>
</evidence>
<protein>
    <recommendedName>
        <fullName evidence="5">non-specific protein-tyrosine kinase</fullName>
        <ecNumber evidence="5">2.7.10.2</ecNumber>
    </recommendedName>
</protein>
<reference evidence="18" key="1">
    <citation type="submission" date="2013-04" db="EMBL/GenBank/DDBJ databases">
        <authorList>
            <person name="Qu J."/>
            <person name="Murali S.C."/>
            <person name="Bandaranaike D."/>
            <person name="Bellair M."/>
            <person name="Blankenburg K."/>
            <person name="Chao H."/>
            <person name="Dinh H."/>
            <person name="Doddapaneni H."/>
            <person name="Downs B."/>
            <person name="Dugan-Rocha S."/>
            <person name="Elkadiri S."/>
            <person name="Gnanaolivu R.D."/>
            <person name="Hernandez B."/>
            <person name="Javaid M."/>
            <person name="Jayaseelan J.C."/>
            <person name="Lee S."/>
            <person name="Li M."/>
            <person name="Ming W."/>
            <person name="Munidasa M."/>
            <person name="Muniz J."/>
            <person name="Nguyen L."/>
            <person name="Ongeri F."/>
            <person name="Osuji N."/>
            <person name="Pu L.-L."/>
            <person name="Puazo M."/>
            <person name="Qu C."/>
            <person name="Quiroz J."/>
            <person name="Raj R."/>
            <person name="Weissenberger G."/>
            <person name="Xin Y."/>
            <person name="Zou X."/>
            <person name="Han Y."/>
            <person name="Richards S."/>
            <person name="Worley K."/>
            <person name="Muzny D."/>
            <person name="Gibbs R."/>
        </authorList>
    </citation>
    <scope>NUCLEOTIDE SEQUENCE</scope>
    <source>
        <strain evidence="18">Sampled in the wild</strain>
    </source>
</reference>
<dbReference type="FunFam" id="1.20.80.10:FF:000004">
    <property type="entry name" value="Protein-tyrosine kinase 2-beta isoform 1"/>
    <property type="match status" value="1"/>
</dbReference>
<evidence type="ECO:0000256" key="9">
    <source>
        <dbReference type="ARBA" id="ARBA00022679"/>
    </source>
</evidence>
<keyword evidence="16" id="KW-0966">Cell projection</keyword>
<dbReference type="CDD" id="cd14473">
    <property type="entry name" value="FERM_B-lobe"/>
    <property type="match status" value="1"/>
</dbReference>
<evidence type="ECO:0000256" key="10">
    <source>
        <dbReference type="ARBA" id="ARBA00022741"/>
    </source>
</evidence>
<keyword evidence="9" id="KW-0808">Transferase</keyword>
<evidence type="ECO:0000313" key="19">
    <source>
        <dbReference type="Proteomes" id="UP000792457"/>
    </source>
</evidence>
<evidence type="ECO:0000256" key="7">
    <source>
        <dbReference type="ARBA" id="ARBA00022490"/>
    </source>
</evidence>
<dbReference type="InterPro" id="IPR035963">
    <property type="entry name" value="FERM_2"/>
</dbReference>
<dbReference type="InterPro" id="IPR029071">
    <property type="entry name" value="Ubiquitin-like_domsf"/>
</dbReference>
<evidence type="ECO:0000256" key="3">
    <source>
        <dbReference type="ARBA" id="ARBA00004413"/>
    </source>
</evidence>
<dbReference type="GO" id="GO:0005886">
    <property type="term" value="C:plasma membrane"/>
    <property type="evidence" value="ECO:0007669"/>
    <property type="project" value="UniProtKB-SubCell"/>
</dbReference>
<evidence type="ECO:0000256" key="12">
    <source>
        <dbReference type="ARBA" id="ARBA00022840"/>
    </source>
</evidence>
<reference evidence="18" key="2">
    <citation type="submission" date="2017-10" db="EMBL/GenBank/DDBJ databases">
        <title>Ladona fulva Genome sequencing and assembly.</title>
        <authorList>
            <person name="Murali S."/>
            <person name="Richards S."/>
            <person name="Bandaranaike D."/>
            <person name="Bellair M."/>
            <person name="Blankenburg K."/>
            <person name="Chao H."/>
            <person name="Dinh H."/>
            <person name="Doddapaneni H."/>
            <person name="Dugan-Rocha S."/>
            <person name="Elkadiri S."/>
            <person name="Gnanaolivu R."/>
            <person name="Hernandez B."/>
            <person name="Skinner E."/>
            <person name="Javaid M."/>
            <person name="Lee S."/>
            <person name="Li M."/>
            <person name="Ming W."/>
            <person name="Munidasa M."/>
            <person name="Muniz J."/>
            <person name="Nguyen L."/>
            <person name="Hughes D."/>
            <person name="Osuji N."/>
            <person name="Pu L.-L."/>
            <person name="Puazo M."/>
            <person name="Qu C."/>
            <person name="Quiroz J."/>
            <person name="Raj R."/>
            <person name="Weissenberger G."/>
            <person name="Xin Y."/>
            <person name="Zou X."/>
            <person name="Han Y."/>
            <person name="Worley K."/>
            <person name="Muzny D."/>
            <person name="Gibbs R."/>
        </authorList>
    </citation>
    <scope>NUCLEOTIDE SEQUENCE</scope>
    <source>
        <strain evidence="18">Sampled in the wild</strain>
    </source>
</reference>
<comment type="subcellular location">
    <subcellularLocation>
        <location evidence="1">Cell junction</location>
        <location evidence="1">Focal adhesion</location>
    </subcellularLocation>
    <subcellularLocation>
        <location evidence="3">Cell membrane</location>
        <topology evidence="3">Peripheral membrane protein</topology>
        <orientation evidence="3">Cytoplasmic side</orientation>
    </subcellularLocation>
    <subcellularLocation>
        <location evidence="2">Cell projection</location>
    </subcellularLocation>
    <subcellularLocation>
        <location evidence="4">Cytoplasm</location>
    </subcellularLocation>
</comment>
<organism evidence="18 19">
    <name type="scientific">Ladona fulva</name>
    <name type="common">Scarce chaser dragonfly</name>
    <name type="synonym">Libellula fulva</name>
    <dbReference type="NCBI Taxonomy" id="123851"/>
    <lineage>
        <taxon>Eukaryota</taxon>
        <taxon>Metazoa</taxon>
        <taxon>Ecdysozoa</taxon>
        <taxon>Arthropoda</taxon>
        <taxon>Hexapoda</taxon>
        <taxon>Insecta</taxon>
        <taxon>Pterygota</taxon>
        <taxon>Palaeoptera</taxon>
        <taxon>Odonata</taxon>
        <taxon>Epiprocta</taxon>
        <taxon>Anisoptera</taxon>
        <taxon>Libelluloidea</taxon>
        <taxon>Libellulidae</taxon>
        <taxon>Ladona</taxon>
    </lineage>
</organism>
<dbReference type="AlphaFoldDB" id="A0A8K0NW11"/>
<gene>
    <name evidence="18" type="ORF">J437_LFUL001108</name>
</gene>
<dbReference type="EC" id="2.7.10.2" evidence="5"/>
<dbReference type="SUPFAM" id="SSF47031">
    <property type="entry name" value="Second domain of FERM"/>
    <property type="match status" value="1"/>
</dbReference>
<dbReference type="Gene3D" id="1.20.80.10">
    <property type="match status" value="1"/>
</dbReference>
<keyword evidence="14" id="KW-0472">Membrane</keyword>
<dbReference type="GO" id="GO:0008284">
    <property type="term" value="P:positive regulation of cell population proliferation"/>
    <property type="evidence" value="ECO:0007669"/>
    <property type="project" value="UniProtKB-ARBA"/>
</dbReference>
<dbReference type="OrthoDB" id="9976756at2759"/>
<evidence type="ECO:0000256" key="16">
    <source>
        <dbReference type="ARBA" id="ARBA00023273"/>
    </source>
</evidence>
<dbReference type="InterPro" id="IPR000299">
    <property type="entry name" value="FERM_domain"/>
</dbReference>
<sequence length="249" mass="29214">MILCNPPGSPERHGAAGGATLKVHLPNGGFNVVKFGDAIDVKGIISLITSRLAQGDRAYRNLYAMRLHHPPTGDTYWLHQDTTMYQVQEKYESRHPHSEWRYELRVRYLPSNLRDLYERDRVTFHYYYDQVRSDYLSSEALANSSSLDQDAAIQLCCLEIRHFFKDMPHIALDKKSNFEYLEREVGLQRFLPRSIIESNKPKALRKLIQTHFKKVANLSETDCMFRFLSLLRDHHRFHQERFRCTLVVS</sequence>
<dbReference type="GO" id="GO:0005524">
    <property type="term" value="F:ATP binding"/>
    <property type="evidence" value="ECO:0007669"/>
    <property type="project" value="UniProtKB-KW"/>
</dbReference>
<dbReference type="InterPro" id="IPR019749">
    <property type="entry name" value="Band_41_domain"/>
</dbReference>
<dbReference type="GO" id="GO:0005737">
    <property type="term" value="C:cytoplasm"/>
    <property type="evidence" value="ECO:0007669"/>
    <property type="project" value="UniProtKB-SubCell"/>
</dbReference>
<keyword evidence="8" id="KW-0597">Phosphoprotein</keyword>
<evidence type="ECO:0000256" key="2">
    <source>
        <dbReference type="ARBA" id="ARBA00004316"/>
    </source>
</evidence>
<accession>A0A8K0NW11</accession>
<proteinExistence type="predicted"/>
<keyword evidence="12" id="KW-0067">ATP-binding</keyword>
<dbReference type="GO" id="GO:0005925">
    <property type="term" value="C:focal adhesion"/>
    <property type="evidence" value="ECO:0007669"/>
    <property type="project" value="UniProtKB-SubCell"/>
</dbReference>
<evidence type="ECO:0000259" key="17">
    <source>
        <dbReference type="PROSITE" id="PS50057"/>
    </source>
</evidence>
<dbReference type="GO" id="GO:0042995">
    <property type="term" value="C:cell projection"/>
    <property type="evidence" value="ECO:0007669"/>
    <property type="project" value="UniProtKB-SubCell"/>
</dbReference>
<dbReference type="PANTHER" id="PTHR46221">
    <property type="entry name" value="FERM AND PDZ DOMAIN-CONTAINING PROTEIN FAMILY MEMBER"/>
    <property type="match status" value="1"/>
</dbReference>
<dbReference type="InterPro" id="IPR041390">
    <property type="entry name" value="FADK_N"/>
</dbReference>
<dbReference type="Proteomes" id="UP000792457">
    <property type="component" value="Unassembled WGS sequence"/>
</dbReference>
<dbReference type="InterPro" id="IPR014352">
    <property type="entry name" value="FERM/acyl-CoA-bd_prot_sf"/>
</dbReference>
<evidence type="ECO:0000256" key="13">
    <source>
        <dbReference type="ARBA" id="ARBA00022949"/>
    </source>
</evidence>
<comment type="caution">
    <text evidence="18">The sequence shown here is derived from an EMBL/GenBank/DDBJ whole genome shotgun (WGS) entry which is preliminary data.</text>
</comment>
<keyword evidence="19" id="KW-1185">Reference proteome</keyword>
<evidence type="ECO:0000256" key="4">
    <source>
        <dbReference type="ARBA" id="ARBA00004496"/>
    </source>
</evidence>
<dbReference type="GO" id="GO:0009887">
    <property type="term" value="P:animal organ morphogenesis"/>
    <property type="evidence" value="ECO:0007669"/>
    <property type="project" value="UniProtKB-ARBA"/>
</dbReference>
<evidence type="ECO:0000256" key="6">
    <source>
        <dbReference type="ARBA" id="ARBA00022475"/>
    </source>
</evidence>
<dbReference type="PROSITE" id="PS50057">
    <property type="entry name" value="FERM_3"/>
    <property type="match status" value="1"/>
</dbReference>
<keyword evidence="15" id="KW-0829">Tyrosine-protein kinase</keyword>
<evidence type="ECO:0000256" key="1">
    <source>
        <dbReference type="ARBA" id="ARBA00004246"/>
    </source>
</evidence>